<proteinExistence type="predicted"/>
<sequence>MPCFLCFGDQLPCKLLLRLTPRQGLIHDHFSITSILCFFSIFTGCSSQTGHQRSRCSSLGDIQDSPEFHGMSCYPSSSSLSSLLLVAILFELTRAQPLLPHSSSNCGSSTFPTSHCGGCCRYPNSLVLLLITIKLVLASVCCFDVVGQHITSLSREELEDLRVASRHGLGESESVESESRNRSSRFTGPLDERDHTSHGTGPHSEPVITVRLTEM</sequence>
<dbReference type="Proteomes" id="UP000233551">
    <property type="component" value="Unassembled WGS sequence"/>
</dbReference>
<feature type="region of interest" description="Disordered" evidence="1">
    <location>
        <begin position="167"/>
        <end position="215"/>
    </location>
</feature>
<evidence type="ECO:0000313" key="2">
    <source>
        <dbReference type="EMBL" id="PKI78284.1"/>
    </source>
</evidence>
<protein>
    <submittedName>
        <fullName evidence="2">Uncharacterized protein</fullName>
    </submittedName>
</protein>
<reference evidence="2 3" key="1">
    <citation type="submission" date="2017-11" db="EMBL/GenBank/DDBJ databases">
        <title>De-novo sequencing of pomegranate (Punica granatum L.) genome.</title>
        <authorList>
            <person name="Akparov Z."/>
            <person name="Amiraslanov A."/>
            <person name="Hajiyeva S."/>
            <person name="Abbasov M."/>
            <person name="Kaur K."/>
            <person name="Hamwieh A."/>
            <person name="Solovyev V."/>
            <person name="Salamov A."/>
            <person name="Braich B."/>
            <person name="Kosarev P."/>
            <person name="Mahmoud A."/>
            <person name="Hajiyev E."/>
            <person name="Babayeva S."/>
            <person name="Izzatullayeva V."/>
            <person name="Mammadov A."/>
            <person name="Mammadov A."/>
            <person name="Sharifova S."/>
            <person name="Ojaghi J."/>
            <person name="Eynullazada K."/>
            <person name="Bayramov B."/>
            <person name="Abdulazimova A."/>
            <person name="Shahmuradov I."/>
        </authorList>
    </citation>
    <scope>NUCLEOTIDE SEQUENCE [LARGE SCALE GENOMIC DNA]</scope>
    <source>
        <strain evidence="3">cv. AG2017</strain>
        <tissue evidence="2">Leaf</tissue>
    </source>
</reference>
<accession>A0A2I0LC77</accession>
<evidence type="ECO:0000313" key="3">
    <source>
        <dbReference type="Proteomes" id="UP000233551"/>
    </source>
</evidence>
<gene>
    <name evidence="2" type="ORF">CRG98_001342</name>
</gene>
<organism evidence="2 3">
    <name type="scientific">Punica granatum</name>
    <name type="common">Pomegranate</name>
    <dbReference type="NCBI Taxonomy" id="22663"/>
    <lineage>
        <taxon>Eukaryota</taxon>
        <taxon>Viridiplantae</taxon>
        <taxon>Streptophyta</taxon>
        <taxon>Embryophyta</taxon>
        <taxon>Tracheophyta</taxon>
        <taxon>Spermatophyta</taxon>
        <taxon>Magnoliopsida</taxon>
        <taxon>eudicotyledons</taxon>
        <taxon>Gunneridae</taxon>
        <taxon>Pentapetalae</taxon>
        <taxon>rosids</taxon>
        <taxon>malvids</taxon>
        <taxon>Myrtales</taxon>
        <taxon>Lythraceae</taxon>
        <taxon>Punica</taxon>
    </lineage>
</organism>
<evidence type="ECO:0000256" key="1">
    <source>
        <dbReference type="SAM" id="MobiDB-lite"/>
    </source>
</evidence>
<name>A0A2I0LC77_PUNGR</name>
<dbReference type="AlphaFoldDB" id="A0A2I0LC77"/>
<dbReference type="EMBL" id="PGOL01000056">
    <property type="protein sequence ID" value="PKI78284.1"/>
    <property type="molecule type" value="Genomic_DNA"/>
</dbReference>
<keyword evidence="3" id="KW-1185">Reference proteome</keyword>
<comment type="caution">
    <text evidence="2">The sequence shown here is derived from an EMBL/GenBank/DDBJ whole genome shotgun (WGS) entry which is preliminary data.</text>
</comment>